<evidence type="ECO:0000256" key="2">
    <source>
        <dbReference type="SAM" id="SignalP"/>
    </source>
</evidence>
<keyword evidence="4" id="KW-1185">Reference proteome</keyword>
<dbReference type="AlphaFoldDB" id="A0A1T4L512"/>
<organism evidence="3 4">
    <name type="scientific">Consotaella salsifontis</name>
    <dbReference type="NCBI Taxonomy" id="1365950"/>
    <lineage>
        <taxon>Bacteria</taxon>
        <taxon>Pseudomonadati</taxon>
        <taxon>Pseudomonadota</taxon>
        <taxon>Alphaproteobacteria</taxon>
        <taxon>Hyphomicrobiales</taxon>
        <taxon>Aurantimonadaceae</taxon>
        <taxon>Consotaella</taxon>
    </lineage>
</organism>
<feature type="compositionally biased region" description="Basic and acidic residues" evidence="1">
    <location>
        <begin position="130"/>
        <end position="142"/>
    </location>
</feature>
<protein>
    <recommendedName>
        <fullName evidence="5">Beta-barrel assembly machine subunit BamF</fullName>
    </recommendedName>
</protein>
<dbReference type="Proteomes" id="UP000190135">
    <property type="component" value="Unassembled WGS sequence"/>
</dbReference>
<sequence>MILSRVARLAAICALITAGACQSVFSGGEDPAVALRPTPVQVDSAQRLGNDGYPLLGAMPRAATAQMSDADVQQQRTSLEAAANVNAATSAATANAYSQAIDTLHQTADKQRKDVADLYGDTSPSNKRIVKPEEVLRQIEGQ</sequence>
<feature type="chain" id="PRO_5012368738" description="Beta-barrel assembly machine subunit BamF" evidence="2">
    <location>
        <begin position="21"/>
        <end position="142"/>
    </location>
</feature>
<proteinExistence type="predicted"/>
<dbReference type="RefSeq" id="WP_078706387.1">
    <property type="nucleotide sequence ID" value="NZ_FUXL01000001.1"/>
</dbReference>
<feature type="signal peptide" evidence="2">
    <location>
        <begin position="1"/>
        <end position="20"/>
    </location>
</feature>
<evidence type="ECO:0008006" key="5">
    <source>
        <dbReference type="Google" id="ProtNLM"/>
    </source>
</evidence>
<dbReference type="EMBL" id="FUXL01000001">
    <property type="protein sequence ID" value="SJZ49667.1"/>
    <property type="molecule type" value="Genomic_DNA"/>
</dbReference>
<dbReference type="PROSITE" id="PS51257">
    <property type="entry name" value="PROKAR_LIPOPROTEIN"/>
    <property type="match status" value="1"/>
</dbReference>
<reference evidence="3 4" key="1">
    <citation type="submission" date="2017-02" db="EMBL/GenBank/DDBJ databases">
        <authorList>
            <person name="Peterson S.W."/>
        </authorList>
    </citation>
    <scope>NUCLEOTIDE SEQUENCE [LARGE SCALE GENOMIC DNA]</scope>
    <source>
        <strain evidence="3 4">USBA 369</strain>
    </source>
</reference>
<name>A0A1T4L512_9HYPH</name>
<accession>A0A1T4L512</accession>
<evidence type="ECO:0000256" key="1">
    <source>
        <dbReference type="SAM" id="MobiDB-lite"/>
    </source>
</evidence>
<feature type="region of interest" description="Disordered" evidence="1">
    <location>
        <begin position="112"/>
        <end position="142"/>
    </location>
</feature>
<evidence type="ECO:0000313" key="3">
    <source>
        <dbReference type="EMBL" id="SJZ49667.1"/>
    </source>
</evidence>
<dbReference type="STRING" id="1365950.SAMN05428963_10152"/>
<gene>
    <name evidence="3" type="ORF">SAMN05428963_10152</name>
</gene>
<keyword evidence="2" id="KW-0732">Signal</keyword>
<evidence type="ECO:0000313" key="4">
    <source>
        <dbReference type="Proteomes" id="UP000190135"/>
    </source>
</evidence>